<evidence type="ECO:0000313" key="7">
    <source>
        <dbReference type="Proteomes" id="UP000253551"/>
    </source>
</evidence>
<evidence type="ECO:0000256" key="4">
    <source>
        <dbReference type="PIRSR" id="PIRSR602401-1"/>
    </source>
</evidence>
<keyword evidence="7" id="KW-1185">Reference proteome</keyword>
<name>A0A367KEU0_RHIST</name>
<gene>
    <name evidence="6" type="ORF">CU098_008301</name>
</gene>
<evidence type="ECO:0000256" key="2">
    <source>
        <dbReference type="ARBA" id="ARBA00023002"/>
    </source>
</evidence>
<evidence type="ECO:0000256" key="5">
    <source>
        <dbReference type="RuleBase" id="RU000461"/>
    </source>
</evidence>
<dbReference type="OrthoDB" id="3934656at2759"/>
<dbReference type="PROSITE" id="PS00086">
    <property type="entry name" value="CYTOCHROME_P450"/>
    <property type="match status" value="1"/>
</dbReference>
<keyword evidence="3 4" id="KW-0408">Iron</keyword>
<dbReference type="InterPro" id="IPR002401">
    <property type="entry name" value="Cyt_P450_E_grp-I"/>
</dbReference>
<keyword evidence="5" id="KW-0503">Monooxygenase</keyword>
<keyword evidence="4 5" id="KW-0349">Heme</keyword>
<dbReference type="InterPro" id="IPR001128">
    <property type="entry name" value="Cyt_P450"/>
</dbReference>
<dbReference type="InterPro" id="IPR036396">
    <property type="entry name" value="Cyt_P450_sf"/>
</dbReference>
<dbReference type="EMBL" id="PJQM01001807">
    <property type="protein sequence ID" value="RCI00744.1"/>
    <property type="molecule type" value="Genomic_DNA"/>
</dbReference>
<dbReference type="GO" id="GO:0020037">
    <property type="term" value="F:heme binding"/>
    <property type="evidence" value="ECO:0007669"/>
    <property type="project" value="InterPro"/>
</dbReference>
<evidence type="ECO:0000256" key="1">
    <source>
        <dbReference type="ARBA" id="ARBA00022723"/>
    </source>
</evidence>
<dbReference type="GO" id="GO:0004497">
    <property type="term" value="F:monooxygenase activity"/>
    <property type="evidence" value="ECO:0007669"/>
    <property type="project" value="UniProtKB-KW"/>
</dbReference>
<evidence type="ECO:0000256" key="3">
    <source>
        <dbReference type="ARBA" id="ARBA00023004"/>
    </source>
</evidence>
<dbReference type="Gene3D" id="1.10.630.10">
    <property type="entry name" value="Cytochrome P450"/>
    <property type="match status" value="1"/>
</dbReference>
<organism evidence="6 7">
    <name type="scientific">Rhizopus stolonifer</name>
    <name type="common">Rhizopus nigricans</name>
    <dbReference type="NCBI Taxonomy" id="4846"/>
    <lineage>
        <taxon>Eukaryota</taxon>
        <taxon>Fungi</taxon>
        <taxon>Fungi incertae sedis</taxon>
        <taxon>Mucoromycota</taxon>
        <taxon>Mucoromycotina</taxon>
        <taxon>Mucoromycetes</taxon>
        <taxon>Mucorales</taxon>
        <taxon>Mucorineae</taxon>
        <taxon>Rhizopodaceae</taxon>
        <taxon>Rhizopus</taxon>
    </lineage>
</organism>
<dbReference type="SUPFAM" id="SSF48264">
    <property type="entry name" value="Cytochrome P450"/>
    <property type="match status" value="1"/>
</dbReference>
<dbReference type="GO" id="GO:0016705">
    <property type="term" value="F:oxidoreductase activity, acting on paired donors, with incorporation or reduction of molecular oxygen"/>
    <property type="evidence" value="ECO:0007669"/>
    <property type="project" value="InterPro"/>
</dbReference>
<dbReference type="InterPro" id="IPR017972">
    <property type="entry name" value="Cyt_P450_CS"/>
</dbReference>
<dbReference type="STRING" id="4846.A0A367KEU0"/>
<evidence type="ECO:0000313" key="6">
    <source>
        <dbReference type="EMBL" id="RCI00744.1"/>
    </source>
</evidence>
<reference evidence="6 7" key="1">
    <citation type="journal article" date="2018" name="G3 (Bethesda)">
        <title>Phylogenetic and Phylogenomic Definition of Rhizopus Species.</title>
        <authorList>
            <person name="Gryganskyi A.P."/>
            <person name="Golan J."/>
            <person name="Dolatabadi S."/>
            <person name="Mondo S."/>
            <person name="Robb S."/>
            <person name="Idnurm A."/>
            <person name="Muszewska A."/>
            <person name="Steczkiewicz K."/>
            <person name="Masonjones S."/>
            <person name="Liao H.L."/>
            <person name="Gajdeczka M.T."/>
            <person name="Anike F."/>
            <person name="Vuek A."/>
            <person name="Anishchenko I.M."/>
            <person name="Voigt K."/>
            <person name="de Hoog G.S."/>
            <person name="Smith M.E."/>
            <person name="Heitman J."/>
            <person name="Vilgalys R."/>
            <person name="Stajich J.E."/>
        </authorList>
    </citation>
    <scope>NUCLEOTIDE SEQUENCE [LARGE SCALE GENOMIC DNA]</scope>
    <source>
        <strain evidence="6 7">LSU 92-RS-03</strain>
    </source>
</reference>
<comment type="caution">
    <text evidence="6">The sequence shown here is derived from an EMBL/GenBank/DDBJ whole genome shotgun (WGS) entry which is preliminary data.</text>
</comment>
<keyword evidence="2 5" id="KW-0560">Oxidoreductase</keyword>
<dbReference type="PANTHER" id="PTHR46300:SF11">
    <property type="entry name" value="OXIDOREDUCTASE, PUTATIVE-RELATED"/>
    <property type="match status" value="1"/>
</dbReference>
<comment type="cofactor">
    <cofactor evidence="4">
        <name>heme</name>
        <dbReference type="ChEBI" id="CHEBI:30413"/>
    </cofactor>
</comment>
<sequence length="414" mass="47415">MGVQTWVFLGEPEVAHEILSVQGGATAGRPQFTFLSKINAPDNSKRWKYARSAVLNILSPNTVDGFVDILERETNQVVETMKEHANVYGEIDPHSFSRLSSMNIMLAVAFGIKGSKTVEDPFYKKAMKLLEQTVEFSSMAHDYTTLLPSLKFLDIIFKKEKRMVDFRDQEYHPFIVQLIERALKSSDDSLAKKVDKLKEEYQFDDLSVISFMSEVLAAGIDTTANSISWFFAILCNYPEHQKRIFEELKEFTKKYNRQPLFTDKEELPFLIAFMKEGTRFRPAGHFGLPHKALQDGSILVANLHTLHLDSRCFPDPERFLPERFLGDTRSMDSASKGSFKTRDHFTFGWGRRICPGIYLAENEIFMIITRVLTKFSVEPALSSNGEKLYPDLNDSVDTGITIYPVPYKVRLIER</sequence>
<dbReference type="InterPro" id="IPR050364">
    <property type="entry name" value="Cytochrome_P450_fung"/>
</dbReference>
<comment type="similarity">
    <text evidence="5">Belongs to the cytochrome P450 family.</text>
</comment>
<dbReference type="PANTHER" id="PTHR46300">
    <property type="entry name" value="P450, PUTATIVE (EUROFUNG)-RELATED-RELATED"/>
    <property type="match status" value="1"/>
</dbReference>
<dbReference type="GO" id="GO:0005506">
    <property type="term" value="F:iron ion binding"/>
    <property type="evidence" value="ECO:0007669"/>
    <property type="project" value="InterPro"/>
</dbReference>
<dbReference type="AlphaFoldDB" id="A0A367KEU0"/>
<keyword evidence="1 4" id="KW-0479">Metal-binding</keyword>
<dbReference type="Proteomes" id="UP000253551">
    <property type="component" value="Unassembled WGS sequence"/>
</dbReference>
<protein>
    <recommendedName>
        <fullName evidence="8">Cytochrome P450</fullName>
    </recommendedName>
</protein>
<dbReference type="PRINTS" id="PR00463">
    <property type="entry name" value="EP450I"/>
</dbReference>
<dbReference type="Pfam" id="PF00067">
    <property type="entry name" value="p450"/>
    <property type="match status" value="1"/>
</dbReference>
<evidence type="ECO:0008006" key="8">
    <source>
        <dbReference type="Google" id="ProtNLM"/>
    </source>
</evidence>
<accession>A0A367KEU0</accession>
<proteinExistence type="inferred from homology"/>
<dbReference type="PRINTS" id="PR00385">
    <property type="entry name" value="P450"/>
</dbReference>
<feature type="binding site" description="axial binding residue" evidence="4">
    <location>
        <position position="354"/>
    </location>
    <ligand>
        <name>heme</name>
        <dbReference type="ChEBI" id="CHEBI:30413"/>
    </ligand>
    <ligandPart>
        <name>Fe</name>
        <dbReference type="ChEBI" id="CHEBI:18248"/>
    </ligandPart>
</feature>